<dbReference type="SUPFAM" id="SSF48613">
    <property type="entry name" value="Heme oxygenase-like"/>
    <property type="match status" value="1"/>
</dbReference>
<dbReference type="Gene3D" id="1.20.910.10">
    <property type="entry name" value="Heme oxygenase-like"/>
    <property type="match status" value="1"/>
</dbReference>
<protein>
    <submittedName>
        <fullName evidence="1">Heme oxygenase</fullName>
    </submittedName>
</protein>
<dbReference type="EMBL" id="LT629736">
    <property type="protein sequence ID" value="SDR94967.1"/>
    <property type="molecule type" value="Genomic_DNA"/>
</dbReference>
<organism evidence="1 2">
    <name type="scientific">Halopseudomonas xinjiangensis</name>
    <dbReference type="NCBI Taxonomy" id="487184"/>
    <lineage>
        <taxon>Bacteria</taxon>
        <taxon>Pseudomonadati</taxon>
        <taxon>Pseudomonadota</taxon>
        <taxon>Gammaproteobacteria</taxon>
        <taxon>Pseudomonadales</taxon>
        <taxon>Pseudomonadaceae</taxon>
        <taxon>Halopseudomonas</taxon>
    </lineage>
</organism>
<dbReference type="InterPro" id="IPR016084">
    <property type="entry name" value="Haem_Oase-like_multi-hlx"/>
</dbReference>
<evidence type="ECO:0000313" key="2">
    <source>
        <dbReference type="Proteomes" id="UP000243207"/>
    </source>
</evidence>
<name>A0A1H1N7R5_9GAMM</name>
<proteinExistence type="predicted"/>
<dbReference type="STRING" id="487184.SAMN05216421_0627"/>
<reference evidence="2" key="1">
    <citation type="submission" date="2016-10" db="EMBL/GenBank/DDBJ databases">
        <authorList>
            <person name="Varghese N."/>
            <person name="Submissions S."/>
        </authorList>
    </citation>
    <scope>NUCLEOTIDE SEQUENCE [LARGE SCALE GENOMIC DNA]</scope>
    <source>
        <strain evidence="2">NRRL B-51270</strain>
    </source>
</reference>
<dbReference type="InterPro" id="IPR016053">
    <property type="entry name" value="Haem_Oase-like"/>
</dbReference>
<dbReference type="AlphaFoldDB" id="A0A1H1N7R5"/>
<sequence>MTRSTDPSPALAALRDATRTLHSDLDQLSPLNQDTLQTGSYLHHAARVLGWMHPLEHALWHAPMAASLPAQFAVEKRRDKSAWLERDLLDGGYSSLDVANIPHCPYIASPSNQAELLGMAYVAEGATLGGTFLRKRWAGRFDGLSLRWLQGYGAETGTMWKTFLHVLAVQVTTPAEIADAQRAAQTTFLSFRRWVIDEADIRG</sequence>
<dbReference type="Pfam" id="PF01126">
    <property type="entry name" value="Heme_oxygenase"/>
    <property type="match status" value="1"/>
</dbReference>
<dbReference type="GO" id="GO:0006788">
    <property type="term" value="P:heme oxidation"/>
    <property type="evidence" value="ECO:0007669"/>
    <property type="project" value="InterPro"/>
</dbReference>
<dbReference type="RefSeq" id="WP_093391775.1">
    <property type="nucleotide sequence ID" value="NZ_LT629736.1"/>
</dbReference>
<keyword evidence="2" id="KW-1185">Reference proteome</keyword>
<dbReference type="Proteomes" id="UP000243207">
    <property type="component" value="Chromosome I"/>
</dbReference>
<dbReference type="CDD" id="cd19166">
    <property type="entry name" value="HemeO-bac"/>
    <property type="match status" value="1"/>
</dbReference>
<evidence type="ECO:0000313" key="1">
    <source>
        <dbReference type="EMBL" id="SDR94967.1"/>
    </source>
</evidence>
<gene>
    <name evidence="1" type="ORF">SAMN05216421_0627</name>
</gene>
<accession>A0A1H1N7R5</accession>
<dbReference type="GO" id="GO:0004392">
    <property type="term" value="F:heme oxygenase (decyclizing) activity"/>
    <property type="evidence" value="ECO:0007669"/>
    <property type="project" value="InterPro"/>
</dbReference>
<dbReference type="OrthoDB" id="114943at2"/>